<dbReference type="SUPFAM" id="SSF51161">
    <property type="entry name" value="Trimeric LpxA-like enzymes"/>
    <property type="match status" value="1"/>
</dbReference>
<dbReference type="RefSeq" id="WP_094076600.1">
    <property type="nucleotide sequence ID" value="NZ_NBYO01000001.1"/>
</dbReference>
<protein>
    <submittedName>
        <fullName evidence="3">Transferase</fullName>
    </submittedName>
</protein>
<reference evidence="4" key="1">
    <citation type="journal article" date="2017" name="Int. J. Syst. Evol. Microbiol.">
        <title>Notoacmeibacter marinus gen. nov., sp. nov., isolated from the gut of a limpet and proposal of Notoacmeibacteraceae fam. nov. in the order Rhizobiales of the class Alphaproteobacteria.</title>
        <authorList>
            <person name="Huang Z."/>
            <person name="Guo F."/>
            <person name="Lai Q."/>
        </authorList>
    </citation>
    <scope>NUCLEOTIDE SEQUENCE [LARGE SCALE GENOMIC DNA]</scope>
    <source>
        <strain evidence="4">XMTR2A4</strain>
    </source>
</reference>
<dbReference type="EMBL" id="NBYO01000001">
    <property type="protein sequence ID" value="OXT02649.1"/>
    <property type="molecule type" value="Genomic_DNA"/>
</dbReference>
<comment type="caution">
    <text evidence="3">The sequence shown here is derived from an EMBL/GenBank/DDBJ whole genome shotgun (WGS) entry which is preliminary data.</text>
</comment>
<evidence type="ECO:0000256" key="1">
    <source>
        <dbReference type="ARBA" id="ARBA00007274"/>
    </source>
</evidence>
<dbReference type="GO" id="GO:0016740">
    <property type="term" value="F:transferase activity"/>
    <property type="evidence" value="ECO:0007669"/>
    <property type="project" value="UniProtKB-KW"/>
</dbReference>
<keyword evidence="3" id="KW-0808">Transferase</keyword>
<name>A0A231V396_9HYPH</name>
<evidence type="ECO:0000313" key="3">
    <source>
        <dbReference type="EMBL" id="OXT02649.1"/>
    </source>
</evidence>
<dbReference type="AlphaFoldDB" id="A0A231V396"/>
<accession>A0A231V396</accession>
<evidence type="ECO:0000313" key="4">
    <source>
        <dbReference type="Proteomes" id="UP000215405"/>
    </source>
</evidence>
<dbReference type="InterPro" id="IPR050179">
    <property type="entry name" value="Trans_hexapeptide_repeat"/>
</dbReference>
<dbReference type="NCBIfam" id="TIGR03570">
    <property type="entry name" value="NeuD_NnaD"/>
    <property type="match status" value="1"/>
</dbReference>
<dbReference type="PANTHER" id="PTHR43300">
    <property type="entry name" value="ACETYLTRANSFERASE"/>
    <property type="match status" value="1"/>
</dbReference>
<comment type="similarity">
    <text evidence="1">Belongs to the transferase hexapeptide repeat family.</text>
</comment>
<dbReference type="CDD" id="cd03360">
    <property type="entry name" value="LbH_AT_putative"/>
    <property type="match status" value="1"/>
</dbReference>
<dbReference type="Gene3D" id="2.160.10.10">
    <property type="entry name" value="Hexapeptide repeat proteins"/>
    <property type="match status" value="1"/>
</dbReference>
<keyword evidence="4" id="KW-1185">Reference proteome</keyword>
<feature type="binding site" evidence="2">
    <location>
        <position position="71"/>
    </location>
    <ligand>
        <name>substrate</name>
    </ligand>
</feature>
<sequence>MPKPIVIFGTGELAEVAAFYFEADAGREIAAFTIDGDRIGSNRFAGKAVLPFEDIVTSHGPGDHDLFVAVGYSGLNDLRAAKCAEAEGKGYTLPSYVSSRATTFSDFACGSNCFILEDNTIQPFVRIGRGVTLWSGNHIGHHSSIGDFAFISSHVVISGGVSVGAHSFIGVNATTNDHIAIGARCVIGSGTTVAKSIPDETVITSEPGKIAKIPSSRLRGF</sequence>
<dbReference type="InterPro" id="IPR020019">
    <property type="entry name" value="AcTrfase_PglD-like"/>
</dbReference>
<gene>
    <name evidence="3" type="ORF">B7H23_07115</name>
</gene>
<proteinExistence type="inferred from homology"/>
<dbReference type="PANTHER" id="PTHR43300:SF4">
    <property type="entry name" value="ACYL-[ACYL-CARRIER-PROTEIN]--UDP-N-ACETYLGLUCOSAMINE O-ACYLTRANSFERASE"/>
    <property type="match status" value="1"/>
</dbReference>
<dbReference type="InterPro" id="IPR011004">
    <property type="entry name" value="Trimer_LpxA-like_sf"/>
</dbReference>
<evidence type="ECO:0000256" key="2">
    <source>
        <dbReference type="PIRSR" id="PIRSR620019-2"/>
    </source>
</evidence>
<organism evidence="3 4">
    <name type="scientific">Notoacmeibacter marinus</name>
    <dbReference type="NCBI Taxonomy" id="1876515"/>
    <lineage>
        <taxon>Bacteria</taxon>
        <taxon>Pseudomonadati</taxon>
        <taxon>Pseudomonadota</taxon>
        <taxon>Alphaproteobacteria</taxon>
        <taxon>Hyphomicrobiales</taxon>
        <taxon>Notoacmeibacteraceae</taxon>
        <taxon>Notoacmeibacter</taxon>
    </lineage>
</organism>
<dbReference type="Proteomes" id="UP000215405">
    <property type="component" value="Unassembled WGS sequence"/>
</dbReference>